<dbReference type="VEuPathDB" id="VectorBase:LOC119181915"/>
<dbReference type="GO" id="GO:0003677">
    <property type="term" value="F:DNA binding"/>
    <property type="evidence" value="ECO:0007669"/>
    <property type="project" value="UniProtKB-KW"/>
</dbReference>
<dbReference type="SMART" id="SM00674">
    <property type="entry name" value="CENPB"/>
    <property type="match status" value="1"/>
</dbReference>
<evidence type="ECO:0000256" key="3">
    <source>
        <dbReference type="SAM" id="MobiDB-lite"/>
    </source>
</evidence>
<feature type="region of interest" description="Disordered" evidence="3">
    <location>
        <begin position="334"/>
        <end position="353"/>
    </location>
</feature>
<dbReference type="InterPro" id="IPR006600">
    <property type="entry name" value="HTH_CenpB_DNA-bd_dom"/>
</dbReference>
<dbReference type="PANTHER" id="PTHR19303:SF74">
    <property type="entry name" value="POGO TRANSPOSABLE ELEMENT WITH KRAB DOMAIN"/>
    <property type="match status" value="1"/>
</dbReference>
<comment type="subcellular location">
    <subcellularLocation>
        <location evidence="1">Nucleus</location>
    </subcellularLocation>
</comment>
<reference evidence="5" key="1">
    <citation type="submission" date="2020-03" db="EMBL/GenBank/DDBJ databases">
        <title>A transcriptome and proteome of the tick Rhipicephalus microplus shaped by the genetic composition of its hosts and developmental stage.</title>
        <authorList>
            <person name="Garcia G.R."/>
            <person name="Ribeiro J.M.C."/>
            <person name="Maruyama S.R."/>
            <person name="Gardinasse L.G."/>
            <person name="Nelson K."/>
            <person name="Ferreira B.R."/>
            <person name="Andrade T.G."/>
            <person name="Santos I.K.F.M."/>
        </authorList>
    </citation>
    <scope>NUCLEOTIDE SEQUENCE</scope>
    <source>
        <strain evidence="5">NSGR</strain>
        <tissue evidence="5">Salivary glands</tissue>
    </source>
</reference>
<dbReference type="Gene3D" id="1.10.10.60">
    <property type="entry name" value="Homeodomain-like"/>
    <property type="match status" value="2"/>
</dbReference>
<dbReference type="InterPro" id="IPR050863">
    <property type="entry name" value="CenT-Element_Derived"/>
</dbReference>
<proteinExistence type="predicted"/>
<dbReference type="InterPro" id="IPR009057">
    <property type="entry name" value="Homeodomain-like_sf"/>
</dbReference>
<dbReference type="Pfam" id="PF09607">
    <property type="entry name" value="BrkDBD"/>
    <property type="match status" value="1"/>
</dbReference>
<organism evidence="5">
    <name type="scientific">Rhipicephalus microplus</name>
    <name type="common">Cattle tick</name>
    <name type="synonym">Boophilus microplus</name>
    <dbReference type="NCBI Taxonomy" id="6941"/>
    <lineage>
        <taxon>Eukaryota</taxon>
        <taxon>Metazoa</taxon>
        <taxon>Ecdysozoa</taxon>
        <taxon>Arthropoda</taxon>
        <taxon>Chelicerata</taxon>
        <taxon>Arachnida</taxon>
        <taxon>Acari</taxon>
        <taxon>Parasitiformes</taxon>
        <taxon>Ixodida</taxon>
        <taxon>Ixodoidea</taxon>
        <taxon>Ixodidae</taxon>
        <taxon>Rhipicephalinae</taxon>
        <taxon>Rhipicephalus</taxon>
        <taxon>Boophilus</taxon>
    </lineage>
</organism>
<keyword evidence="2" id="KW-0238">DNA-binding</keyword>
<dbReference type="InterPro" id="IPR018586">
    <property type="entry name" value="Brinker_DNA-bd"/>
</dbReference>
<evidence type="ECO:0000256" key="2">
    <source>
        <dbReference type="ARBA" id="ARBA00023125"/>
    </source>
</evidence>
<dbReference type="InterPro" id="IPR004875">
    <property type="entry name" value="DDE_SF_endonuclease_dom"/>
</dbReference>
<dbReference type="GO" id="GO:0005634">
    <property type="term" value="C:nucleus"/>
    <property type="evidence" value="ECO:0007669"/>
    <property type="project" value="UniProtKB-SubCell"/>
</dbReference>
<dbReference type="Pfam" id="PF03221">
    <property type="entry name" value="HTH_Tnp_Tc5"/>
    <property type="match status" value="1"/>
</dbReference>
<evidence type="ECO:0000313" key="5">
    <source>
        <dbReference type="EMBL" id="NIE47454.1"/>
    </source>
</evidence>
<name>A0A6G5A925_RHIMP</name>
<evidence type="ECO:0000256" key="1">
    <source>
        <dbReference type="ARBA" id="ARBA00004123"/>
    </source>
</evidence>
<sequence length="353" mass="40786">MNTGTRRQFTAAFKRKVIEFAEVNGNMAAQRQFGVSEKSVRYWRNQKSKLSVCNARKTSFRGRRAVHPELEDKVADFVREYRAKSLPVNAELIRSKAVELAREAGLSKKDFKGSIYWVRRFMRRKGFALRRRTSICQKLPEMYEDKLIEFQLYVNNLRRQHGYMLGQIGNADETPVWFDMPSSTTVCERGAKEVRLLSTGSEHSRFTVMLCCTADGRKLPPFIIFKRKTMPKEAFPRDVVVRVNEKGYMDEALMREWIRTVWNRRPGALLQRRNMLVLDAFRGHLTASVKESLRDGRTDLVVIPGGMTSTLQPLDVVLNKPFKDRVRALYTEWMAGDNPPDPDRPAAQATSRD</sequence>
<dbReference type="VEuPathDB" id="VectorBase:LOC119185388"/>
<dbReference type="Pfam" id="PF03184">
    <property type="entry name" value="DDE_1"/>
    <property type="match status" value="1"/>
</dbReference>
<dbReference type="PROSITE" id="PS51253">
    <property type="entry name" value="HTH_CENPB"/>
    <property type="match status" value="1"/>
</dbReference>
<dbReference type="EMBL" id="GIKN01005181">
    <property type="protein sequence ID" value="NIE47454.1"/>
    <property type="molecule type" value="Transcribed_RNA"/>
</dbReference>
<evidence type="ECO:0000259" key="4">
    <source>
        <dbReference type="PROSITE" id="PS51253"/>
    </source>
</evidence>
<dbReference type="AlphaFoldDB" id="A0A6G5A925"/>
<accession>A0A6G5A925</accession>
<dbReference type="SUPFAM" id="SSF46689">
    <property type="entry name" value="Homeodomain-like"/>
    <property type="match status" value="1"/>
</dbReference>
<dbReference type="OrthoDB" id="6512734at2759"/>
<dbReference type="PANTHER" id="PTHR19303">
    <property type="entry name" value="TRANSPOSON"/>
    <property type="match status" value="1"/>
</dbReference>
<protein>
    <submittedName>
        <fullName evidence="5">Putative pogo transposable element</fullName>
    </submittedName>
</protein>
<feature type="domain" description="HTH CENPB-type" evidence="4">
    <location>
        <begin position="58"/>
        <end position="131"/>
    </location>
</feature>